<feature type="transmembrane region" description="Helical" evidence="1">
    <location>
        <begin position="12"/>
        <end position="31"/>
    </location>
</feature>
<evidence type="ECO:0000313" key="2">
    <source>
        <dbReference type="EMBL" id="MBO1901754.1"/>
    </source>
</evidence>
<sequence>MYLQELGTGQLVEFAGLLVTLMIFFSIDAKYRFSRTGGTARILFHGASIVGGIATAVGLVVVWIEMFLPEEDRTIHLLMYFVPASVSVLAALVLAVEVIFLRRDQSERESDD</sequence>
<feature type="transmembrane region" description="Helical" evidence="1">
    <location>
        <begin position="76"/>
        <end position="100"/>
    </location>
</feature>
<accession>A0A939MIV8</accession>
<reference evidence="2" key="1">
    <citation type="submission" date="2021-03" db="EMBL/GenBank/DDBJ databases">
        <title>Leucobacter chromiisoli sp. nov., isolated from chromium-containing soil of chemical plant.</title>
        <authorList>
            <person name="Xu Z."/>
        </authorList>
    </citation>
    <scope>NUCLEOTIDE SEQUENCE</scope>
    <source>
        <strain evidence="2">S27</strain>
    </source>
</reference>
<feature type="transmembrane region" description="Helical" evidence="1">
    <location>
        <begin position="43"/>
        <end position="64"/>
    </location>
</feature>
<keyword evidence="1" id="KW-0472">Membrane</keyword>
<keyword evidence="3" id="KW-1185">Reference proteome</keyword>
<protein>
    <submittedName>
        <fullName evidence="2">Uncharacterized protein</fullName>
    </submittedName>
</protein>
<keyword evidence="1" id="KW-1133">Transmembrane helix</keyword>
<keyword evidence="1" id="KW-0812">Transmembrane</keyword>
<dbReference type="AlphaFoldDB" id="A0A939MIV8"/>
<proteinExistence type="predicted"/>
<name>A0A939MIV8_9MICO</name>
<organism evidence="2 3">
    <name type="scientific">Leucobacter weissii</name>
    <dbReference type="NCBI Taxonomy" id="1983706"/>
    <lineage>
        <taxon>Bacteria</taxon>
        <taxon>Bacillati</taxon>
        <taxon>Actinomycetota</taxon>
        <taxon>Actinomycetes</taxon>
        <taxon>Micrococcales</taxon>
        <taxon>Microbacteriaceae</taxon>
        <taxon>Leucobacter</taxon>
    </lineage>
</organism>
<dbReference type="Proteomes" id="UP000664382">
    <property type="component" value="Unassembled WGS sequence"/>
</dbReference>
<gene>
    <name evidence="2" type="ORF">J4H92_07295</name>
</gene>
<evidence type="ECO:0000256" key="1">
    <source>
        <dbReference type="SAM" id="Phobius"/>
    </source>
</evidence>
<dbReference type="EMBL" id="JAGDYM010000007">
    <property type="protein sequence ID" value="MBO1901754.1"/>
    <property type="molecule type" value="Genomic_DNA"/>
</dbReference>
<comment type="caution">
    <text evidence="2">The sequence shown here is derived from an EMBL/GenBank/DDBJ whole genome shotgun (WGS) entry which is preliminary data.</text>
</comment>
<dbReference type="RefSeq" id="WP_208097509.1">
    <property type="nucleotide sequence ID" value="NZ_JAGDYM010000007.1"/>
</dbReference>
<evidence type="ECO:0000313" key="3">
    <source>
        <dbReference type="Proteomes" id="UP000664382"/>
    </source>
</evidence>